<feature type="region of interest" description="Disordered" evidence="2">
    <location>
        <begin position="86"/>
        <end position="111"/>
    </location>
</feature>
<dbReference type="InterPro" id="IPR020103">
    <property type="entry name" value="PsdUridine_synth_cat_dom_sf"/>
</dbReference>
<accession>A0AAV0TPB5</accession>
<evidence type="ECO:0000256" key="1">
    <source>
        <dbReference type="ARBA" id="ARBA00010876"/>
    </source>
</evidence>
<dbReference type="PANTHER" id="PTHR21600:SF87">
    <property type="entry name" value="RNA PSEUDOURIDYLATE SYNTHASE DOMAIN-CONTAINING PROTEIN 1"/>
    <property type="match status" value="1"/>
</dbReference>
<protein>
    <recommendedName>
        <fullName evidence="3">Pseudouridine synthase RsuA/RluA-like domain-containing protein</fullName>
    </recommendedName>
</protein>
<dbReference type="EMBL" id="CANTFL010000470">
    <property type="protein sequence ID" value="CAI5723080.1"/>
    <property type="molecule type" value="Genomic_DNA"/>
</dbReference>
<proteinExistence type="inferred from homology"/>
<evidence type="ECO:0000256" key="2">
    <source>
        <dbReference type="SAM" id="MobiDB-lite"/>
    </source>
</evidence>
<dbReference type="GO" id="GO:0003723">
    <property type="term" value="F:RNA binding"/>
    <property type="evidence" value="ECO:0007669"/>
    <property type="project" value="InterPro"/>
</dbReference>
<organism evidence="4 5">
    <name type="scientific">Hyaloperonospora brassicae</name>
    <name type="common">Brassica downy mildew</name>
    <name type="synonym">Peronospora brassicae</name>
    <dbReference type="NCBI Taxonomy" id="162125"/>
    <lineage>
        <taxon>Eukaryota</taxon>
        <taxon>Sar</taxon>
        <taxon>Stramenopiles</taxon>
        <taxon>Oomycota</taxon>
        <taxon>Peronosporomycetes</taxon>
        <taxon>Peronosporales</taxon>
        <taxon>Peronosporaceae</taxon>
        <taxon>Hyaloperonospora</taxon>
    </lineage>
</organism>
<dbReference type="SUPFAM" id="SSF55120">
    <property type="entry name" value="Pseudouridine synthase"/>
    <property type="match status" value="1"/>
</dbReference>
<keyword evidence="5" id="KW-1185">Reference proteome</keyword>
<dbReference type="AlphaFoldDB" id="A0AAV0TPB5"/>
<dbReference type="GO" id="GO:0009982">
    <property type="term" value="F:pseudouridine synthase activity"/>
    <property type="evidence" value="ECO:0007669"/>
    <property type="project" value="InterPro"/>
</dbReference>
<dbReference type="InterPro" id="IPR050188">
    <property type="entry name" value="RluA_PseudoU_synthase"/>
</dbReference>
<reference evidence="4" key="1">
    <citation type="submission" date="2022-12" db="EMBL/GenBank/DDBJ databases">
        <authorList>
            <person name="Webb A."/>
        </authorList>
    </citation>
    <scope>NUCLEOTIDE SEQUENCE</scope>
    <source>
        <strain evidence="4">Hp1</strain>
    </source>
</reference>
<feature type="domain" description="Pseudouridine synthase RsuA/RluA-like" evidence="3">
    <location>
        <begin position="128"/>
        <end position="306"/>
    </location>
</feature>
<dbReference type="InterPro" id="IPR006145">
    <property type="entry name" value="PsdUridine_synth_RsuA/RluA"/>
</dbReference>
<name>A0AAV0TPB5_HYABA</name>
<dbReference type="PANTHER" id="PTHR21600">
    <property type="entry name" value="MITOCHONDRIAL RNA PSEUDOURIDINE SYNTHASE"/>
    <property type="match status" value="1"/>
</dbReference>
<sequence length="362" mass="41654">MWRQELRWMRHVVRAPDHELRLDRWLRLQFPSLPQSFLQSQLRKRKIRLQSVDVASPVKATRAHSVLREGSVVAIDARLFESKFQSTPTRARTERREEETRRHETVEKRRDQKRAERLRQCVVYQDAHFVVLNKPQGLAVQGGSKLTESLDRYLPFLATSMRSSDRCQHERNDDPVDDEEDEQQIQTLRLVHRLDKATSGVLVLARSRLAAAKFAALLRSGVVHKTYEALVAAPRSTSGLSCARWQTWAGREVDVPVDGKAARTRVERVRQHCNDDDCTERTGGVVWLQLRPRTGRKHQLRVHCAQALDAPIVGDTKYGGRPADRLYLHASRIRFPDPFAVGTFIDVKCGTEHWDRVEAASR</sequence>
<evidence type="ECO:0000313" key="4">
    <source>
        <dbReference type="EMBL" id="CAI5723080.1"/>
    </source>
</evidence>
<dbReference type="Proteomes" id="UP001162031">
    <property type="component" value="Unassembled WGS sequence"/>
</dbReference>
<dbReference type="CDD" id="cd02869">
    <property type="entry name" value="PseudoU_synth_RluA_like"/>
    <property type="match status" value="1"/>
</dbReference>
<dbReference type="PROSITE" id="PS01129">
    <property type="entry name" value="PSI_RLU"/>
    <property type="match status" value="1"/>
</dbReference>
<gene>
    <name evidence="4" type="ORF">HBR001_LOCUS3027</name>
</gene>
<evidence type="ECO:0000259" key="3">
    <source>
        <dbReference type="Pfam" id="PF00849"/>
    </source>
</evidence>
<comment type="similarity">
    <text evidence="1">Belongs to the pseudouridine synthase RluA family.</text>
</comment>
<evidence type="ECO:0000313" key="5">
    <source>
        <dbReference type="Proteomes" id="UP001162031"/>
    </source>
</evidence>
<dbReference type="Gene3D" id="3.30.2350.10">
    <property type="entry name" value="Pseudouridine synthase"/>
    <property type="match status" value="1"/>
</dbReference>
<dbReference type="InterPro" id="IPR006224">
    <property type="entry name" value="PsdUridine_synth_RluA-like_CS"/>
</dbReference>
<dbReference type="GO" id="GO:0000455">
    <property type="term" value="P:enzyme-directed rRNA pseudouridine synthesis"/>
    <property type="evidence" value="ECO:0007669"/>
    <property type="project" value="TreeGrafter"/>
</dbReference>
<feature type="compositionally biased region" description="Basic and acidic residues" evidence="2">
    <location>
        <begin position="91"/>
        <end position="111"/>
    </location>
</feature>
<comment type="caution">
    <text evidence="4">The sequence shown here is derived from an EMBL/GenBank/DDBJ whole genome shotgun (WGS) entry which is preliminary data.</text>
</comment>
<dbReference type="Pfam" id="PF00849">
    <property type="entry name" value="PseudoU_synth_2"/>
    <property type="match status" value="1"/>
</dbReference>